<evidence type="ECO:0000313" key="1">
    <source>
        <dbReference type="EMBL" id="MER9286760.1"/>
    </source>
</evidence>
<accession>A0ACC6T4A9</accession>
<name>A0ACC6T4A9_9HYPH</name>
<protein>
    <submittedName>
        <fullName evidence="1">Uncharacterized protein</fullName>
    </submittedName>
</protein>
<organism evidence="1 2">
    <name type="scientific">Mesorhizobium australicum</name>
    <dbReference type="NCBI Taxonomy" id="536018"/>
    <lineage>
        <taxon>Bacteria</taxon>
        <taxon>Pseudomonadati</taxon>
        <taxon>Pseudomonadota</taxon>
        <taxon>Alphaproteobacteria</taxon>
        <taxon>Hyphomicrobiales</taxon>
        <taxon>Phyllobacteriaceae</taxon>
        <taxon>Mesorhizobium</taxon>
    </lineage>
</organism>
<reference evidence="1 2" key="1">
    <citation type="journal article" date="2024" name="Proc. Natl. Acad. Sci. U.S.A.">
        <title>The evolutionary genomics of adaptation to stress in wild rhizobium bacteria.</title>
        <authorList>
            <person name="Kehlet-Delgado H."/>
            <person name="Montoya A.P."/>
            <person name="Jensen K.T."/>
            <person name="Wendlandt C.E."/>
            <person name="Dexheimer C."/>
            <person name="Roberts M."/>
            <person name="Torres Martinez L."/>
            <person name="Friesen M.L."/>
            <person name="Griffitts J.S."/>
            <person name="Porter S.S."/>
        </authorList>
    </citation>
    <scope>NUCLEOTIDE SEQUENCE [LARGE SCALE GENOMIC DNA]</scope>
    <source>
        <strain evidence="1 2">M0468</strain>
    </source>
</reference>
<comment type="caution">
    <text evidence="1">The sequence shown here is derived from an EMBL/GenBank/DDBJ whole genome shotgun (WGS) entry which is preliminary data.</text>
</comment>
<sequence>MRTITKLNLPASPSSRPLAGRRHGAVQLKRDRVIYFLASLGYQRGAYLNVEVVIHKAARRRNSRNRWNRVIAKFLDAIDDTAKGRSGLPCMRNHILPSPDFEAARQVICGVKLCEHESTPDQYPSFGQLYLPRMMFGAQAGLSPNVELLGRAASSAQTLTQGDLGH</sequence>
<keyword evidence="2" id="KW-1185">Reference proteome</keyword>
<dbReference type="EMBL" id="JAMYRI010000014">
    <property type="protein sequence ID" value="MER9286760.1"/>
    <property type="molecule type" value="Genomic_DNA"/>
</dbReference>
<proteinExistence type="predicted"/>
<evidence type="ECO:0000313" key="2">
    <source>
        <dbReference type="Proteomes" id="UP001480082"/>
    </source>
</evidence>
<gene>
    <name evidence="1" type="ORF">NKI81_22835</name>
</gene>
<dbReference type="Proteomes" id="UP001480082">
    <property type="component" value="Unassembled WGS sequence"/>
</dbReference>